<reference evidence="2 3" key="1">
    <citation type="submission" date="2021-06" db="EMBL/GenBank/DDBJ databases">
        <title>Caerostris extrusa draft genome.</title>
        <authorList>
            <person name="Kono N."/>
            <person name="Arakawa K."/>
        </authorList>
    </citation>
    <scope>NUCLEOTIDE SEQUENCE [LARGE SCALE GENOMIC DNA]</scope>
</reference>
<protein>
    <submittedName>
        <fullName evidence="2">Uncharacterized protein</fullName>
    </submittedName>
</protein>
<gene>
    <name evidence="2" type="primary">AVEN_108925_1</name>
    <name evidence="2" type="ORF">CEXT_729781</name>
</gene>
<accession>A0AAV4TVQ2</accession>
<evidence type="ECO:0000256" key="1">
    <source>
        <dbReference type="SAM" id="MobiDB-lite"/>
    </source>
</evidence>
<sequence length="447" mass="48926">MLNGTLPLGDCTNTLIQPQSDINKCFDSKCLSDIPLDSIQNKQENNEANSELLPINSIDIKPEADILPQKQFNLKKIEQEFESSEADIVAQTQSDLKLVKVENSETELEIKNSNAGDLSAINLNKESDPVALHVFENKPIVENSLPPMHVHVSPPIPTFVVEAPQENETFLEILENKSHDYKDADSNIASLPSVAESDEISSLPSNGLEKSKDAEADVPGTALKELEKHSTPTATSKSTLIIHSVQRPDNSMSESLEASPASHVSKDSRTSYSESVPSSPSPGMADGDRSRPKEKKTLMGTLRRRLSFHKNRSKSAENRFESASNFSQASSRSTSADRVRQVSAQKLSPFKGKFLGQFLNVPGSTRSSLSEASGISASSSRTYINENSTLIIETNENGIIKRYLILILLSIEANGRSVVPSCTSTMIMYSLLSIFQGQQFAKCVKRI</sequence>
<comment type="caution">
    <text evidence="2">The sequence shown here is derived from an EMBL/GenBank/DDBJ whole genome shotgun (WGS) entry which is preliminary data.</text>
</comment>
<feature type="region of interest" description="Disordered" evidence="1">
    <location>
        <begin position="247"/>
        <end position="340"/>
    </location>
</feature>
<name>A0AAV4TVQ2_CAEEX</name>
<evidence type="ECO:0000313" key="2">
    <source>
        <dbReference type="EMBL" id="GIY49239.1"/>
    </source>
</evidence>
<feature type="region of interest" description="Disordered" evidence="1">
    <location>
        <begin position="190"/>
        <end position="217"/>
    </location>
</feature>
<feature type="compositionally biased region" description="Basic residues" evidence="1">
    <location>
        <begin position="302"/>
        <end position="313"/>
    </location>
</feature>
<feature type="compositionally biased region" description="Low complexity" evidence="1">
    <location>
        <begin position="270"/>
        <end position="282"/>
    </location>
</feature>
<dbReference type="AlphaFoldDB" id="A0AAV4TVQ2"/>
<dbReference type="EMBL" id="BPLR01011809">
    <property type="protein sequence ID" value="GIY49239.1"/>
    <property type="molecule type" value="Genomic_DNA"/>
</dbReference>
<feature type="compositionally biased region" description="Polar residues" evidence="1">
    <location>
        <begin position="247"/>
        <end position="256"/>
    </location>
</feature>
<organism evidence="2 3">
    <name type="scientific">Caerostris extrusa</name>
    <name type="common">Bark spider</name>
    <name type="synonym">Caerostris bankana</name>
    <dbReference type="NCBI Taxonomy" id="172846"/>
    <lineage>
        <taxon>Eukaryota</taxon>
        <taxon>Metazoa</taxon>
        <taxon>Ecdysozoa</taxon>
        <taxon>Arthropoda</taxon>
        <taxon>Chelicerata</taxon>
        <taxon>Arachnida</taxon>
        <taxon>Araneae</taxon>
        <taxon>Araneomorphae</taxon>
        <taxon>Entelegynae</taxon>
        <taxon>Araneoidea</taxon>
        <taxon>Araneidae</taxon>
        <taxon>Caerostris</taxon>
    </lineage>
</organism>
<evidence type="ECO:0000313" key="3">
    <source>
        <dbReference type="Proteomes" id="UP001054945"/>
    </source>
</evidence>
<dbReference type="Proteomes" id="UP001054945">
    <property type="component" value="Unassembled WGS sequence"/>
</dbReference>
<feature type="compositionally biased region" description="Low complexity" evidence="1">
    <location>
        <begin position="322"/>
        <end position="334"/>
    </location>
</feature>
<feature type="compositionally biased region" description="Basic and acidic residues" evidence="1">
    <location>
        <begin position="286"/>
        <end position="297"/>
    </location>
</feature>
<keyword evidence="3" id="KW-1185">Reference proteome</keyword>
<proteinExistence type="predicted"/>